<evidence type="ECO:0000256" key="1">
    <source>
        <dbReference type="SAM" id="MobiDB-lite"/>
    </source>
</evidence>
<dbReference type="AlphaFoldDB" id="A0A6C0KWR0"/>
<feature type="region of interest" description="Disordered" evidence="1">
    <location>
        <begin position="207"/>
        <end position="228"/>
    </location>
</feature>
<accession>A0A6C0KWR0</accession>
<dbReference type="EMBL" id="MN740994">
    <property type="protein sequence ID" value="QHU22029.1"/>
    <property type="molecule type" value="Genomic_DNA"/>
</dbReference>
<organism evidence="2">
    <name type="scientific">viral metagenome</name>
    <dbReference type="NCBI Taxonomy" id="1070528"/>
    <lineage>
        <taxon>unclassified sequences</taxon>
        <taxon>metagenomes</taxon>
        <taxon>organismal metagenomes</taxon>
    </lineage>
</organism>
<dbReference type="InterPro" id="IPR043913">
    <property type="entry name" value="DUF5764"/>
</dbReference>
<evidence type="ECO:0000313" key="2">
    <source>
        <dbReference type="EMBL" id="QHU22029.1"/>
    </source>
</evidence>
<reference evidence="2" key="1">
    <citation type="journal article" date="2020" name="Nature">
        <title>Giant virus diversity and host interactions through global metagenomics.</title>
        <authorList>
            <person name="Schulz F."/>
            <person name="Roux S."/>
            <person name="Paez-Espino D."/>
            <person name="Jungbluth S."/>
            <person name="Walsh D.A."/>
            <person name="Denef V.J."/>
            <person name="McMahon K.D."/>
            <person name="Konstantinidis K.T."/>
            <person name="Eloe-Fadrosh E.A."/>
            <person name="Kyrpides N.C."/>
            <person name="Woyke T."/>
        </authorList>
    </citation>
    <scope>NUCLEOTIDE SEQUENCE</scope>
    <source>
        <strain evidence="2">GVMAG-S-3300013286-35</strain>
    </source>
</reference>
<name>A0A6C0KWR0_9ZZZZ</name>
<proteinExistence type="predicted"/>
<dbReference type="Pfam" id="PF19068">
    <property type="entry name" value="DUF5764"/>
    <property type="match status" value="1"/>
</dbReference>
<sequence length="350" mass="38996">MDSVTTYSEARTEYMKQLSTWVTPYMISHFRNVWNDSTLGGRQRAMVVFQEKCAEVPKWNQDTIDTNVNKLLDNCRCDYLEELMAAVFIAHTKVLIAIRVSSKHKKLQITLPKLDHFLHRIFSECARSFWKTPFLFLDTVQPIEMQKNILQAEALCADAISSAVRSLLPIKNILNEYLSDDVLSAEPIIERGEEPKPVGGAFEQPKAVAPVEQPKAVEEPKPVAPIEEPKPVAPVEETKSVTVSPKSVAEAVSTVIPAPVPEPEKAPEEVVIDTEQAVHFSNYDNVFDENSDQVASYKYVPKDDSEPHLEIREESAQPLTADLSVTNLEAPGAEVAKASESALVVDEILD</sequence>
<protein>
    <submittedName>
        <fullName evidence="2">Uncharacterized protein</fullName>
    </submittedName>
</protein>